<evidence type="ECO:0000313" key="1">
    <source>
        <dbReference type="EMBL" id="EPY16481.1"/>
    </source>
</evidence>
<dbReference type="EMBL" id="ATMH01011119">
    <property type="protein sequence ID" value="EPY16481.1"/>
    <property type="molecule type" value="Genomic_DNA"/>
</dbReference>
<proteinExistence type="predicted"/>
<comment type="caution">
    <text evidence="1">The sequence shown here is derived from an EMBL/GenBank/DDBJ whole genome shotgun (WGS) entry which is preliminary data.</text>
</comment>
<accession>S9UP72</accession>
<organism evidence="1 2">
    <name type="scientific">Strigomonas culicis</name>
    <dbReference type="NCBI Taxonomy" id="28005"/>
    <lineage>
        <taxon>Eukaryota</taxon>
        <taxon>Discoba</taxon>
        <taxon>Euglenozoa</taxon>
        <taxon>Kinetoplastea</taxon>
        <taxon>Metakinetoplastina</taxon>
        <taxon>Trypanosomatida</taxon>
        <taxon>Trypanosomatidae</taxon>
        <taxon>Strigomonadinae</taxon>
        <taxon>Strigomonas</taxon>
    </lineage>
</organism>
<name>S9UP72_9TRYP</name>
<dbReference type="AlphaFoldDB" id="S9UP72"/>
<dbReference type="Proteomes" id="UP000015354">
    <property type="component" value="Unassembled WGS sequence"/>
</dbReference>
<keyword evidence="2" id="KW-1185">Reference proteome</keyword>
<evidence type="ECO:0000313" key="2">
    <source>
        <dbReference type="Proteomes" id="UP000015354"/>
    </source>
</evidence>
<reference evidence="1 2" key="1">
    <citation type="journal article" date="2013" name="PLoS ONE">
        <title>Predicting the Proteins of Angomonas deanei, Strigomonas culicis and Their Respective Endosymbionts Reveals New Aspects of the Trypanosomatidae Family.</title>
        <authorList>
            <person name="Motta M.C."/>
            <person name="Martins A.C."/>
            <person name="de Souza S.S."/>
            <person name="Catta-Preta C.M."/>
            <person name="Silva R."/>
            <person name="Klein C.C."/>
            <person name="de Almeida L.G."/>
            <person name="de Lima Cunha O."/>
            <person name="Ciapina L.P."/>
            <person name="Brocchi M."/>
            <person name="Colabardini A.C."/>
            <person name="de Araujo Lima B."/>
            <person name="Machado C.R."/>
            <person name="de Almeida Soares C.M."/>
            <person name="Probst C.M."/>
            <person name="de Menezes C.B."/>
            <person name="Thompson C.E."/>
            <person name="Bartholomeu D.C."/>
            <person name="Gradia D.F."/>
            <person name="Pavoni D.P."/>
            <person name="Grisard E.C."/>
            <person name="Fantinatti-Garboggini F."/>
            <person name="Marchini F.K."/>
            <person name="Rodrigues-Luiz G.F."/>
            <person name="Wagner G."/>
            <person name="Goldman G.H."/>
            <person name="Fietto J.L."/>
            <person name="Elias M.C."/>
            <person name="Goldman M.H."/>
            <person name="Sagot M.F."/>
            <person name="Pereira M."/>
            <person name="Stoco P.H."/>
            <person name="de Mendonca-Neto R.P."/>
            <person name="Teixeira S.M."/>
            <person name="Maciel T.E."/>
            <person name="de Oliveira Mendes T.A."/>
            <person name="Urmenyi T.P."/>
            <person name="de Souza W."/>
            <person name="Schenkman S."/>
            <person name="de Vasconcelos A.T."/>
        </authorList>
    </citation>
    <scope>NUCLEOTIDE SEQUENCE [LARGE SCALE GENOMIC DNA]</scope>
</reference>
<gene>
    <name evidence="1" type="ORF">STCU_11215</name>
</gene>
<protein>
    <submittedName>
        <fullName evidence="1">Uncharacterized protein</fullName>
    </submittedName>
</protein>
<sequence>MALLPIRDVLRYIRAKALLRRAIYAAYVMAGVPTAAEAAAARAQQKEEEETVLLLTDSRAMNDRIFALKMQYEAHASLFFTSYTYDAAGVGPHAPAARRPADGRGNSYAARYKASIDRTINRTTLPRLVARADPLRVAATWAWPDICAAARPVVAATANLSAATGGGGQPTHDLFRSFAEFT</sequence>